<dbReference type="EMBL" id="CP053892">
    <property type="protein sequence ID" value="QKG26496.1"/>
    <property type="molecule type" value="Genomic_DNA"/>
</dbReference>
<dbReference type="NCBIfam" id="TIGR04222">
    <property type="entry name" value="near_uncomplex"/>
    <property type="match status" value="1"/>
</dbReference>
<dbReference type="Proteomes" id="UP000501240">
    <property type="component" value="Chromosome"/>
</dbReference>
<feature type="transmembrane region" description="Helical" evidence="1">
    <location>
        <begin position="149"/>
        <end position="169"/>
    </location>
</feature>
<keyword evidence="1" id="KW-1133">Transmembrane helix</keyword>
<keyword evidence="1" id="KW-0812">Transmembrane</keyword>
<proteinExistence type="predicted"/>
<sequence>MDETLWLLTLHFLVGLVLVAVLWRRRSALLRGTPPTRDLHPYEIAYLQGGGRHAIAASLAALRLDGAVDAHGDGRMAAAPPPSDAPRTAGHPLDGAVFGAIAGGRAGTLAELTADTGVSAALDGLRDGLIEQGLLIRLGLRTALWTSQWLLRAWVLAGFVYFFLINDAYHGLPKFLMVFAPLAALSWAASGLGAGRGATKEGERAVEQARSAAPHLDPAQGASYEGLGGPAVVLGVALFGTAALMAFDEMFAQTVGLGRYLQLTGVAAVSGGYTGSACSASAVVCSSGSCGGGDSGGGHHHSCGGGSGGGHHHGCGGSSCGSSCGGGSSCGSSCGGGS</sequence>
<protein>
    <recommendedName>
        <fullName evidence="4">TIGR04222 domain-containing membrane protein</fullName>
    </recommendedName>
</protein>
<dbReference type="RefSeq" id="WP_173099922.1">
    <property type="nucleotide sequence ID" value="NZ_CP053892.1"/>
</dbReference>
<gene>
    <name evidence="2" type="ORF">ACTIVE_8149</name>
</gene>
<reference evidence="2 3" key="1">
    <citation type="submission" date="2020-05" db="EMBL/GenBank/DDBJ databases">
        <title>Actinomadura verrucosospora NRRL-B18236 (PFL_A860) Genome sequencing and assembly.</title>
        <authorList>
            <person name="Samborskyy M."/>
        </authorList>
    </citation>
    <scope>NUCLEOTIDE SEQUENCE [LARGE SCALE GENOMIC DNA]</scope>
    <source>
        <strain evidence="2 3">NRRL:B18236</strain>
    </source>
</reference>
<dbReference type="InterPro" id="IPR026467">
    <property type="entry name" value="Ser/Gly_Cys_C_dom"/>
</dbReference>
<accession>A0A7D3W578</accession>
<name>A0A7D3W578_ACTVE</name>
<feature type="transmembrane region" description="Helical" evidence="1">
    <location>
        <begin position="6"/>
        <end position="23"/>
    </location>
</feature>
<evidence type="ECO:0008006" key="4">
    <source>
        <dbReference type="Google" id="ProtNLM"/>
    </source>
</evidence>
<organism evidence="2 3">
    <name type="scientific">Actinomadura verrucosospora</name>
    <dbReference type="NCBI Taxonomy" id="46165"/>
    <lineage>
        <taxon>Bacteria</taxon>
        <taxon>Bacillati</taxon>
        <taxon>Actinomycetota</taxon>
        <taxon>Actinomycetes</taxon>
        <taxon>Streptosporangiales</taxon>
        <taxon>Thermomonosporaceae</taxon>
        <taxon>Actinomadura</taxon>
    </lineage>
</organism>
<evidence type="ECO:0000313" key="3">
    <source>
        <dbReference type="Proteomes" id="UP000501240"/>
    </source>
</evidence>
<evidence type="ECO:0000256" key="1">
    <source>
        <dbReference type="SAM" id="Phobius"/>
    </source>
</evidence>
<feature type="transmembrane region" description="Helical" evidence="1">
    <location>
        <begin position="175"/>
        <end position="194"/>
    </location>
</feature>
<keyword evidence="1" id="KW-0472">Membrane</keyword>
<evidence type="ECO:0000313" key="2">
    <source>
        <dbReference type="EMBL" id="QKG26496.1"/>
    </source>
</evidence>
<dbReference type="AlphaFoldDB" id="A0A7D3W578"/>
<keyword evidence="3" id="KW-1185">Reference proteome</keyword>